<reference evidence="1 2" key="1">
    <citation type="journal article" date="2007" name="PLoS Genet.">
        <title>A tale of two oxidation states: bacterial colonization of arsenic-rich environments.</title>
        <authorList>
            <person name="Muller D."/>
            <person name="Medigue C."/>
            <person name="Koechler S."/>
            <person name="Barbe V."/>
            <person name="Barakat M."/>
            <person name="Talla E."/>
            <person name="Bonnefoy V."/>
            <person name="Krin E."/>
            <person name="Arsene-Ploetze F."/>
            <person name="Carapito C."/>
            <person name="Chandler M."/>
            <person name="Cournoyer B."/>
            <person name="Cruveiller S."/>
            <person name="Dossat C."/>
            <person name="Duval S."/>
            <person name="Heymann M."/>
            <person name="Leize E."/>
            <person name="Lieutaud A."/>
            <person name="Lievremont D."/>
            <person name="Makita Y."/>
            <person name="Mangenot S."/>
            <person name="Nitschke W."/>
            <person name="Ortet P."/>
            <person name="Perdrial N."/>
            <person name="Schoepp B."/>
            <person name="Siguier N."/>
            <person name="Simeonova D.D."/>
            <person name="Rouy Z."/>
            <person name="Segurens B."/>
            <person name="Turlin E."/>
            <person name="Vallenet D."/>
            <person name="Van Dorsselaer A."/>
            <person name="Weiss S."/>
            <person name="Weissenbach J."/>
            <person name="Lett M.C."/>
            <person name="Danchin A."/>
            <person name="Bertin P.N."/>
        </authorList>
    </citation>
    <scope>NUCLEOTIDE SEQUENCE [LARGE SCALE GENOMIC DNA]</scope>
    <source>
        <strain evidence="2">ULPAs1</strain>
    </source>
</reference>
<keyword evidence="2" id="KW-1185">Reference proteome</keyword>
<sequence>MRPEVFEFHQLRQKVHNFTVERKNVFEFRKDRKYHWLQKACFYVLDKIGAYHNEMQSEIKRILIDSDDFAQKLYMQRKYIFKELDQPGRVLLIGAQDFQQLMGSPEIHQMLSFNMKVHQGRDGATQIMGMEVKIIPWMRGMLVMP</sequence>
<protein>
    <submittedName>
        <fullName evidence="1">Uncharacterized protein</fullName>
    </submittedName>
</protein>
<accession>A4G7D4</accession>
<dbReference type="HOGENOM" id="CLU_1784223_0_0_4"/>
<dbReference type="AlphaFoldDB" id="A4G7D4"/>
<gene>
    <name evidence="1" type="ordered locus">HEAR2289</name>
</gene>
<evidence type="ECO:0000313" key="2">
    <source>
        <dbReference type="Proteomes" id="UP000006697"/>
    </source>
</evidence>
<dbReference type="KEGG" id="har:HEAR2289"/>
<evidence type="ECO:0000313" key="1">
    <source>
        <dbReference type="EMBL" id="CAL62421.1"/>
    </source>
</evidence>
<organism evidence="1 2">
    <name type="scientific">Herminiimonas arsenicoxydans</name>
    <dbReference type="NCBI Taxonomy" id="204773"/>
    <lineage>
        <taxon>Bacteria</taxon>
        <taxon>Pseudomonadati</taxon>
        <taxon>Pseudomonadota</taxon>
        <taxon>Betaproteobacteria</taxon>
        <taxon>Burkholderiales</taxon>
        <taxon>Oxalobacteraceae</taxon>
        <taxon>Herminiimonas</taxon>
    </lineage>
</organism>
<proteinExistence type="predicted"/>
<dbReference type="OrthoDB" id="9941182at2"/>
<name>A4G7D4_HERAR</name>
<dbReference type="STRING" id="204773.HEAR2289"/>
<dbReference type="EMBL" id="CU207211">
    <property type="protein sequence ID" value="CAL62421.1"/>
    <property type="molecule type" value="Genomic_DNA"/>
</dbReference>
<dbReference type="Proteomes" id="UP000006697">
    <property type="component" value="Chromosome"/>
</dbReference>